<proteinExistence type="predicted"/>
<sequence>MNITIQERKVRTKEDVVSELYAFSKEKANSISLLDTVEYFKKDVITTSVAPQRFDVRRRLLPGEADTVLGFLDNHSVTANHKNKLMRSLTLSVNHGIRWAEPKVNGIMGKVFEATSYLIFEDVFHQSLLNNGKLDNSKLIPNLNMKLLPIAQHLEQHQVLRNSLVVPHKKEFDSLKCPSDFDFRLLCYVIGIHVAIYFSRGETYLDTNDAICLRVNTAPYDFLGSGDLFLSEGLAQSDYEIGSLLCILRPCGVKQLIMLNESTSLTTRALKGGALIVYLLKLYRNIIFTANSLNVGLDHYWAFLCGLHRVIKIHAHSDEGGFMRDVLCMPVYPPVCGLLYETSTDLTGYGWDGNLIANFQRHSIIDMLLQFPVAVFYSDAGCKINGHEMMSIFSQMPGGVNNMASYPNLIGSVQQVLNNMKGIIESIVGLAGSNQHQSLSYNLNKMSADLNRHLSEPLIVPYVWVDINVCNIFGLRTPLQDQLTDFHKEIRSPLFPEGTELRPTLGHHDFLGYCEKGSSVIVDIKKGSLHNSLFEYVYNRRYNSEDGLACFYYLNENGQLDQEYVNDNIMMGLGSLSLADNRWLLPHSSFMHPYENYNLSGKNKLLFHTREKGMMPSLELLTCSSSDVLHKMSRFHVSVGTTNFVKFMPRSVPKRLRSEQQKVMNKDFTFEIDTFRPVFIRPTIEDRVQTEPITVNYVASQGKKINEHGKLSSDISHGAEKSLNELMMVTDLSKDSHNLTSSAQNLLSDSIAEPGMEEVVWRLADFSAGDTEFSLIRSKSKELDEEVLSNIQNFISCSTQKDDELPYKRTSSNEDIEAVREETIDIVQKDVALYDLLRNKLRKGSIPTGYIALDGQEIDKEERAFIQAAERYISKKGYQIMPECSFTFLSNRNSSGRQRSYVYRVPVLAPEKDGYGGVRIGHISGNMSKLTFETARLDSSRKCLV</sequence>
<accession>A0A7T1GW28</accession>
<reference evidence="1" key="1">
    <citation type="submission" date="2020-07" db="EMBL/GenBank/DDBJ databases">
        <authorList>
            <person name="Guo L."/>
            <person name="Lu X."/>
            <person name="Guo D."/>
        </authorList>
    </citation>
    <scope>NUCLEOTIDE SEQUENCE</scope>
    <source>
        <strain evidence="1">Czetp-5</strain>
    </source>
</reference>
<dbReference type="EMBL" id="MT757499">
    <property type="protein sequence ID" value="QPN36954.1"/>
    <property type="molecule type" value="Genomic_RNA"/>
</dbReference>
<evidence type="ECO:0000313" key="1">
    <source>
        <dbReference type="EMBL" id="QPN36954.1"/>
    </source>
</evidence>
<dbReference type="Pfam" id="PF05518">
    <property type="entry name" value="Totivirus_coat"/>
    <property type="match status" value="1"/>
</dbReference>
<organism evidence="1">
    <name type="scientific">Praha toti-like virus</name>
    <dbReference type="NCBI Taxonomy" id="2789620"/>
    <lineage>
        <taxon>Viruses</taxon>
        <taxon>Riboviria</taxon>
        <taxon>Orthornavirae</taxon>
        <taxon>Duplornaviricota</taxon>
        <taxon>Chrymotiviricetes</taxon>
        <taxon>Ghabrivirales</taxon>
        <taxon>Totiviridae</taxon>
    </lineage>
</organism>
<name>A0A7T1GW28_9VIRU</name>
<protein>
    <submittedName>
        <fullName evidence="1">Uncharacterized protein</fullName>
    </submittedName>
</protein>
<dbReference type="InterPro" id="IPR008871">
    <property type="entry name" value="Totivirus_coat"/>
</dbReference>